<dbReference type="SUPFAM" id="SSF56219">
    <property type="entry name" value="DNase I-like"/>
    <property type="match status" value="1"/>
</dbReference>
<feature type="region of interest" description="Disordered" evidence="1">
    <location>
        <begin position="582"/>
        <end position="632"/>
    </location>
</feature>
<evidence type="ECO:0000259" key="2">
    <source>
        <dbReference type="Pfam" id="PF03372"/>
    </source>
</evidence>
<feature type="compositionally biased region" description="Low complexity" evidence="1">
    <location>
        <begin position="595"/>
        <end position="605"/>
    </location>
</feature>
<reference evidence="3 4" key="1">
    <citation type="submission" date="2019-01" db="EMBL/GenBank/DDBJ databases">
        <title>Sequencing of cultivated peanut Arachis hypogaea provides insights into genome evolution and oil improvement.</title>
        <authorList>
            <person name="Chen X."/>
        </authorList>
    </citation>
    <scope>NUCLEOTIDE SEQUENCE [LARGE SCALE GENOMIC DNA]</scope>
    <source>
        <strain evidence="4">cv. Fuhuasheng</strain>
        <tissue evidence="3">Leaves</tissue>
    </source>
</reference>
<dbReference type="PANTHER" id="PTHR12121">
    <property type="entry name" value="CARBON CATABOLITE REPRESSOR PROTEIN 4"/>
    <property type="match status" value="1"/>
</dbReference>
<accession>A0A444YUU0</accession>
<name>A0A444YUU0_ARAHY</name>
<dbReference type="PANTHER" id="PTHR12121:SF85">
    <property type="entry name" value="CARBON CATABOLITE REPRESSOR PROTEIN 4 HOMOLOG 6"/>
    <property type="match status" value="1"/>
</dbReference>
<dbReference type="Pfam" id="PF03372">
    <property type="entry name" value="Exo_endo_phos"/>
    <property type="match status" value="1"/>
</dbReference>
<gene>
    <name evidence="3" type="ORF">Ahy_B06g085523</name>
</gene>
<feature type="compositionally biased region" description="Polar residues" evidence="1">
    <location>
        <begin position="582"/>
        <end position="594"/>
    </location>
</feature>
<feature type="domain" description="Endonuclease/exonuclease/phosphatase" evidence="2">
    <location>
        <begin position="239"/>
        <end position="457"/>
    </location>
</feature>
<feature type="region of interest" description="Disordered" evidence="1">
    <location>
        <begin position="652"/>
        <end position="680"/>
    </location>
</feature>
<dbReference type="Gene3D" id="3.60.10.10">
    <property type="entry name" value="Endonuclease/exonuclease/phosphatase"/>
    <property type="match status" value="2"/>
</dbReference>
<organism evidence="3 4">
    <name type="scientific">Arachis hypogaea</name>
    <name type="common">Peanut</name>
    <dbReference type="NCBI Taxonomy" id="3818"/>
    <lineage>
        <taxon>Eukaryota</taxon>
        <taxon>Viridiplantae</taxon>
        <taxon>Streptophyta</taxon>
        <taxon>Embryophyta</taxon>
        <taxon>Tracheophyta</taxon>
        <taxon>Spermatophyta</taxon>
        <taxon>Magnoliopsida</taxon>
        <taxon>eudicotyledons</taxon>
        <taxon>Gunneridae</taxon>
        <taxon>Pentapetalae</taxon>
        <taxon>rosids</taxon>
        <taxon>fabids</taxon>
        <taxon>Fabales</taxon>
        <taxon>Fabaceae</taxon>
        <taxon>Papilionoideae</taxon>
        <taxon>50 kb inversion clade</taxon>
        <taxon>dalbergioids sensu lato</taxon>
        <taxon>Dalbergieae</taxon>
        <taxon>Pterocarpus clade</taxon>
        <taxon>Arachis</taxon>
    </lineage>
</organism>
<dbReference type="PROSITE" id="PS51257">
    <property type="entry name" value="PROKAR_LIPOPROTEIN"/>
    <property type="match status" value="1"/>
</dbReference>
<dbReference type="InterPro" id="IPR050410">
    <property type="entry name" value="CCR4/nocturin_mRNA_transcr"/>
</dbReference>
<evidence type="ECO:0000256" key="1">
    <source>
        <dbReference type="SAM" id="MobiDB-lite"/>
    </source>
</evidence>
<feature type="region of interest" description="Disordered" evidence="1">
    <location>
        <begin position="494"/>
        <end position="529"/>
    </location>
</feature>
<feature type="compositionally biased region" description="Low complexity" evidence="1">
    <location>
        <begin position="84"/>
        <end position="101"/>
    </location>
</feature>
<evidence type="ECO:0000313" key="4">
    <source>
        <dbReference type="Proteomes" id="UP000289738"/>
    </source>
</evidence>
<feature type="compositionally biased region" description="Low complexity" evidence="1">
    <location>
        <begin position="46"/>
        <end position="55"/>
    </location>
</feature>
<dbReference type="InterPro" id="IPR005135">
    <property type="entry name" value="Endo/exonuclease/phosphatase"/>
</dbReference>
<feature type="region of interest" description="Disordered" evidence="1">
    <location>
        <begin position="38"/>
        <end position="125"/>
    </location>
</feature>
<evidence type="ECO:0000313" key="3">
    <source>
        <dbReference type="EMBL" id="RYR05692.1"/>
    </source>
</evidence>
<dbReference type="InterPro" id="IPR036691">
    <property type="entry name" value="Endo/exonu/phosph_ase_sf"/>
</dbReference>
<comment type="caution">
    <text evidence="3">The sequence shown here is derived from an EMBL/GenBank/DDBJ whole genome shotgun (WGS) entry which is preliminary data.</text>
</comment>
<dbReference type="EMBL" id="SDMP01000016">
    <property type="protein sequence ID" value="RYR05692.1"/>
    <property type="molecule type" value="Genomic_DNA"/>
</dbReference>
<dbReference type="STRING" id="3818.A0A444YUU0"/>
<proteinExistence type="predicted"/>
<sequence length="917" mass="102927">MRRTPSPNHLLAAAVAAADATSTAGTTTTLIMSSCHHYRGRGRGFSGRSYSSGRGQNVTGDDHFRSVRDTNLGLRRGERGRFSNQTPSPQQQQQQYQNQSYHRVPPPPQLQNQSYNRAPPPPQLQYQSYNRAPLSPQLQNCQFRHAAPQFRPPPPQYDHRRPAFRPLQNLRPRPPDYREWELATAPPPPPHCERFIIVSYNILADYLALDHRSKLYFHIPRHILDWQWRKKNLIFELGLWSADIMCLQEVDRFDELAEELKLKGYSGCWKMRTGNPVDGCAIFWRTSRFCTALLCNNALLILFFAFQSCWERGSINFICNFLHVVINNHIYPDYRFNLLYEECIEFNKLGLRDNVAQICVLEFKTQNGSVPSSTKGSSKVVVCNTHVLYNPNRGEIKLGQVRVLIDRAKAVSELWNNAPVVICGDFNCTPKSPLYNFISEQKLDLSGIDRNKVSGQASAVICASRFYGPNSRSANGSVQTTSNVGDEEVNIEQNNSLSDMQNPDSKSNSSENQFSDTISNMPDKSLTNVQHDKESDAYAIRDVQDTAVDHCKTFGEIENIEESNPTYSEEHVLDTVQSLNQGASSEHVSDAVTTSKQESSSKISSLHFPEGNGKLESECSSTSLQEDDHSSRVNIDLESSNILNEEICSTPLSSQNSVSDSFEEPDTGCGERLSDELLTNDKLNSSSTSVVVDKSHQSANIDFPLEEKLEKLFFDEVDKTIGNENMEDDTAFISSFYNTEEGASLDRGPSMKSNIEKSYKFEESESASNLLLAESNEVDGDLSSTSASEYVNAERTTYNPSFWTPMDIETATGNSECTFLEHPLPLRSTYTEAMDSSGTRDPHGEPLVTSYNRCFLGTVDYIWRSEGLQTTRVLAPIPKHAMEWTPGFPTKKWGSDHIALASELAILKDGTQVRNDV</sequence>
<dbReference type="GO" id="GO:0000175">
    <property type="term" value="F:3'-5'-RNA exonuclease activity"/>
    <property type="evidence" value="ECO:0007669"/>
    <property type="project" value="TreeGrafter"/>
</dbReference>
<protein>
    <recommendedName>
        <fullName evidence="2">Endonuclease/exonuclease/phosphatase domain-containing protein</fullName>
    </recommendedName>
</protein>
<dbReference type="Proteomes" id="UP000289738">
    <property type="component" value="Chromosome B06"/>
</dbReference>
<keyword evidence="4" id="KW-1185">Reference proteome</keyword>
<dbReference type="AlphaFoldDB" id="A0A444YUU0"/>